<keyword evidence="3" id="KW-1185">Reference proteome</keyword>
<feature type="transmembrane region" description="Helical" evidence="1">
    <location>
        <begin position="61"/>
        <end position="87"/>
    </location>
</feature>
<dbReference type="EMBL" id="JAPDDP010000074">
    <property type="protein sequence ID" value="MDA0184346.1"/>
    <property type="molecule type" value="Genomic_DNA"/>
</dbReference>
<keyword evidence="1" id="KW-0812">Transmembrane</keyword>
<sequence>MPRRSPGTPPTILLFGDNPNIDTAPLPVLVAVACLGFLIVRSRSSLLRFLGQMFAGGTGTLFGKSVAIIAGYGLMLGGIVGTVLWFVDNLS</sequence>
<evidence type="ECO:0000256" key="1">
    <source>
        <dbReference type="SAM" id="Phobius"/>
    </source>
</evidence>
<evidence type="ECO:0000313" key="2">
    <source>
        <dbReference type="EMBL" id="MDA0184346.1"/>
    </source>
</evidence>
<name>A0A9X3NIA9_9ACTN</name>
<reference evidence="2" key="1">
    <citation type="submission" date="2022-10" db="EMBL/GenBank/DDBJ databases">
        <title>The WGS of Solirubrobacter phytolaccae KCTC 29190.</title>
        <authorList>
            <person name="Jiang Z."/>
        </authorList>
    </citation>
    <scope>NUCLEOTIDE SEQUENCE</scope>
    <source>
        <strain evidence="2">KCTC 29190</strain>
    </source>
</reference>
<organism evidence="2 3">
    <name type="scientific">Solirubrobacter phytolaccae</name>
    <dbReference type="NCBI Taxonomy" id="1404360"/>
    <lineage>
        <taxon>Bacteria</taxon>
        <taxon>Bacillati</taxon>
        <taxon>Actinomycetota</taxon>
        <taxon>Thermoleophilia</taxon>
        <taxon>Solirubrobacterales</taxon>
        <taxon>Solirubrobacteraceae</taxon>
        <taxon>Solirubrobacter</taxon>
    </lineage>
</organism>
<dbReference type="AlphaFoldDB" id="A0A9X3NIA9"/>
<gene>
    <name evidence="2" type="ORF">OJ997_28840</name>
</gene>
<keyword evidence="1" id="KW-0472">Membrane</keyword>
<evidence type="ECO:0000313" key="3">
    <source>
        <dbReference type="Proteomes" id="UP001147653"/>
    </source>
</evidence>
<protein>
    <submittedName>
        <fullName evidence="2">Uncharacterized protein</fullName>
    </submittedName>
</protein>
<dbReference type="PROSITE" id="PS51257">
    <property type="entry name" value="PROKAR_LIPOPROTEIN"/>
    <property type="match status" value="1"/>
</dbReference>
<keyword evidence="1" id="KW-1133">Transmembrane helix</keyword>
<dbReference type="Proteomes" id="UP001147653">
    <property type="component" value="Unassembled WGS sequence"/>
</dbReference>
<accession>A0A9X3NIA9</accession>
<comment type="caution">
    <text evidence="2">The sequence shown here is derived from an EMBL/GenBank/DDBJ whole genome shotgun (WGS) entry which is preliminary data.</text>
</comment>
<dbReference type="RefSeq" id="WP_270028800.1">
    <property type="nucleotide sequence ID" value="NZ_JAPDDP010000074.1"/>
</dbReference>
<feature type="transmembrane region" description="Helical" evidence="1">
    <location>
        <begin position="23"/>
        <end position="40"/>
    </location>
</feature>
<proteinExistence type="predicted"/>